<gene>
    <name evidence="6" type="ORF">L873DRAFT_1745710</name>
</gene>
<dbReference type="FunFam" id="3.90.280.10:FF:000004">
    <property type="entry name" value="Mitochondrial large ribosomal subunit YmL35"/>
    <property type="match status" value="1"/>
</dbReference>
<comment type="function">
    <text evidence="3">Component of the mitochondrial ribosome (mitoribosome), a dedicated translation machinery responsible for the synthesis of mitochondrial genome-encoded proteins, including at least some of the essential transmembrane subunits of the mitochondrial respiratory chain. The mitoribosomes are attached to the mitochondrial inner membrane and translation products are cotranslationally integrated into the membrane.</text>
</comment>
<accession>A0A3N4JFQ2</accession>
<dbReference type="CDD" id="cd00866">
    <property type="entry name" value="PEBP_euk"/>
    <property type="match status" value="1"/>
</dbReference>
<reference evidence="6 7" key="1">
    <citation type="journal article" date="2018" name="Nat. Ecol. Evol.">
        <title>Pezizomycetes genomes reveal the molecular basis of ectomycorrhizal truffle lifestyle.</title>
        <authorList>
            <person name="Murat C."/>
            <person name="Payen T."/>
            <person name="Noel B."/>
            <person name="Kuo A."/>
            <person name="Morin E."/>
            <person name="Chen J."/>
            <person name="Kohler A."/>
            <person name="Krizsan K."/>
            <person name="Balestrini R."/>
            <person name="Da Silva C."/>
            <person name="Montanini B."/>
            <person name="Hainaut M."/>
            <person name="Levati E."/>
            <person name="Barry K.W."/>
            <person name="Belfiori B."/>
            <person name="Cichocki N."/>
            <person name="Clum A."/>
            <person name="Dockter R.B."/>
            <person name="Fauchery L."/>
            <person name="Guy J."/>
            <person name="Iotti M."/>
            <person name="Le Tacon F."/>
            <person name="Lindquist E.A."/>
            <person name="Lipzen A."/>
            <person name="Malagnac F."/>
            <person name="Mello A."/>
            <person name="Molinier V."/>
            <person name="Miyauchi S."/>
            <person name="Poulain J."/>
            <person name="Riccioni C."/>
            <person name="Rubini A."/>
            <person name="Sitrit Y."/>
            <person name="Splivallo R."/>
            <person name="Traeger S."/>
            <person name="Wang M."/>
            <person name="Zifcakova L."/>
            <person name="Wipf D."/>
            <person name="Zambonelli A."/>
            <person name="Paolocci F."/>
            <person name="Nowrousian M."/>
            <person name="Ottonello S."/>
            <person name="Baldrian P."/>
            <person name="Spatafora J.W."/>
            <person name="Henrissat B."/>
            <person name="Nagy L.G."/>
            <person name="Aury J.M."/>
            <person name="Wincker P."/>
            <person name="Grigoriev I.V."/>
            <person name="Bonfante P."/>
            <person name="Martin F.M."/>
        </authorList>
    </citation>
    <scope>NUCLEOTIDE SEQUENCE [LARGE SCALE GENOMIC DNA]</scope>
    <source>
        <strain evidence="6 7">120613-1</strain>
    </source>
</reference>
<dbReference type="GO" id="GO:0005739">
    <property type="term" value="C:mitochondrion"/>
    <property type="evidence" value="ECO:0007669"/>
    <property type="project" value="UniProtKB-SubCell"/>
</dbReference>
<sequence>MASRTVLSRAGLPGGRRIGILEDLPKVRLRMKTIETMPFQTYQLALDIINKDRKEKLEIIAEERETIKKLIQHKGLTHNDRRIISMKQQIEKWQLHADANNPRVKYNFDCRIIGMNKPIYLHLLNKKWRQRNRPILMQRLETMHVIPDVLPTINPIADVHVHFKGRKVQPGLMLDSLMTEEFPTVRVIPFKNEEMLCTIAVVDPDVPDPKKDGFKYRCHWIVSNIPISPMQTTAVGRSAKPADTIVPYLPPHVQKGAPYHRYAMIVFRQPGKIDTAALEGKIDRDDFTMRGFQAKNKLDPIGAHMWRVEWDNHTKEIMQKHNLPGWDIMYKRIKDVVPS</sequence>
<evidence type="ECO:0000313" key="7">
    <source>
        <dbReference type="Proteomes" id="UP000276215"/>
    </source>
</evidence>
<proteinExistence type="inferred from homology"/>
<organism evidence="6 7">
    <name type="scientific">Choiromyces venosus 120613-1</name>
    <dbReference type="NCBI Taxonomy" id="1336337"/>
    <lineage>
        <taxon>Eukaryota</taxon>
        <taxon>Fungi</taxon>
        <taxon>Dikarya</taxon>
        <taxon>Ascomycota</taxon>
        <taxon>Pezizomycotina</taxon>
        <taxon>Pezizomycetes</taxon>
        <taxon>Pezizales</taxon>
        <taxon>Tuberaceae</taxon>
        <taxon>Choiromyces</taxon>
    </lineage>
</organism>
<dbReference type="SUPFAM" id="SSF49777">
    <property type="entry name" value="PEBP-like"/>
    <property type="match status" value="1"/>
</dbReference>
<dbReference type="Gene3D" id="1.20.58.1180">
    <property type="match status" value="1"/>
</dbReference>
<dbReference type="PANTHER" id="PTHR11362:SF82">
    <property type="entry name" value="PHOSPHATIDYLETHANOLAMINE-BINDING PROTEIN 4"/>
    <property type="match status" value="1"/>
</dbReference>
<evidence type="ECO:0000256" key="1">
    <source>
        <dbReference type="ARBA" id="ARBA00004173"/>
    </source>
</evidence>
<protein>
    <recommendedName>
        <fullName evidence="5">Large ribosomal subunit protein mL38</fullName>
    </recommendedName>
</protein>
<dbReference type="PANTHER" id="PTHR11362">
    <property type="entry name" value="PHOSPHATIDYLETHANOLAMINE-BINDING PROTEIN"/>
    <property type="match status" value="1"/>
</dbReference>
<keyword evidence="7" id="KW-1185">Reference proteome</keyword>
<dbReference type="OrthoDB" id="2153661at2759"/>
<dbReference type="Proteomes" id="UP000276215">
    <property type="component" value="Unassembled WGS sequence"/>
</dbReference>
<dbReference type="EMBL" id="ML120428">
    <property type="protein sequence ID" value="RPA95230.1"/>
    <property type="molecule type" value="Genomic_DNA"/>
</dbReference>
<comment type="subcellular location">
    <subcellularLocation>
        <location evidence="1">Mitochondrion</location>
    </subcellularLocation>
</comment>
<evidence type="ECO:0000313" key="6">
    <source>
        <dbReference type="EMBL" id="RPA95230.1"/>
    </source>
</evidence>
<evidence type="ECO:0000256" key="3">
    <source>
        <dbReference type="ARBA" id="ARBA00037226"/>
    </source>
</evidence>
<evidence type="ECO:0000256" key="4">
    <source>
        <dbReference type="ARBA" id="ARBA00038016"/>
    </source>
</evidence>
<dbReference type="Pfam" id="PF01161">
    <property type="entry name" value="PBP"/>
    <property type="match status" value="1"/>
</dbReference>
<dbReference type="AlphaFoldDB" id="A0A3N4JFQ2"/>
<name>A0A3N4JFQ2_9PEZI</name>
<evidence type="ECO:0000256" key="5">
    <source>
        <dbReference type="ARBA" id="ARBA00039444"/>
    </source>
</evidence>
<evidence type="ECO:0000256" key="2">
    <source>
        <dbReference type="ARBA" id="ARBA00023128"/>
    </source>
</evidence>
<keyword evidence="2" id="KW-0496">Mitochondrion</keyword>
<dbReference type="InterPro" id="IPR008914">
    <property type="entry name" value="PEBP"/>
</dbReference>
<dbReference type="STRING" id="1336337.A0A3N4JFQ2"/>
<dbReference type="InterPro" id="IPR036610">
    <property type="entry name" value="PEBP-like_sf"/>
</dbReference>
<dbReference type="InterPro" id="IPR035810">
    <property type="entry name" value="PEBP_euk"/>
</dbReference>
<dbReference type="Gene3D" id="3.90.280.10">
    <property type="entry name" value="PEBP-like"/>
    <property type="match status" value="1"/>
</dbReference>
<comment type="similarity">
    <text evidence="4">Belongs to the phosphatidylethanolamine-binding protein family. Mitochondrion-specific ribosomal protein mL38 subfamily.</text>
</comment>